<accession>A0A150GV03</accession>
<dbReference type="GO" id="GO:0000724">
    <property type="term" value="P:double-strand break repair via homologous recombination"/>
    <property type="evidence" value="ECO:0007669"/>
    <property type="project" value="TreeGrafter"/>
</dbReference>
<dbReference type="PANTHER" id="PTHR20208:SF10">
    <property type="entry name" value="STRUCTURE-SPECIFIC ENDONUCLEASE SUBUNIT SLX1"/>
    <property type="match status" value="1"/>
</dbReference>
<comment type="caution">
    <text evidence="1">The sequence shown here is derived from an EMBL/GenBank/DDBJ whole genome shotgun (WGS) entry which is preliminary data.</text>
</comment>
<dbReference type="STRING" id="33097.A0A150GV03"/>
<dbReference type="EMBL" id="LSYV01000007">
    <property type="protein sequence ID" value="KXZ53624.1"/>
    <property type="molecule type" value="Genomic_DNA"/>
</dbReference>
<gene>
    <name evidence="1" type="ORF">GPECTOR_6g541</name>
</gene>
<keyword evidence="2" id="KW-1185">Reference proteome</keyword>
<dbReference type="Proteomes" id="UP000075714">
    <property type="component" value="Unassembled WGS sequence"/>
</dbReference>
<evidence type="ECO:0008006" key="3">
    <source>
        <dbReference type="Google" id="ProtNLM"/>
    </source>
</evidence>
<proteinExistence type="predicted"/>
<dbReference type="GO" id="GO:0033557">
    <property type="term" value="C:Slx1-Slx4 complex"/>
    <property type="evidence" value="ECO:0007669"/>
    <property type="project" value="TreeGrafter"/>
</dbReference>
<dbReference type="OrthoDB" id="24645at2759"/>
<organism evidence="1 2">
    <name type="scientific">Gonium pectorale</name>
    <name type="common">Green alga</name>
    <dbReference type="NCBI Taxonomy" id="33097"/>
    <lineage>
        <taxon>Eukaryota</taxon>
        <taxon>Viridiplantae</taxon>
        <taxon>Chlorophyta</taxon>
        <taxon>core chlorophytes</taxon>
        <taxon>Chlorophyceae</taxon>
        <taxon>CS clade</taxon>
        <taxon>Chlamydomonadales</taxon>
        <taxon>Volvocaceae</taxon>
        <taxon>Gonium</taxon>
    </lineage>
</organism>
<dbReference type="AlphaFoldDB" id="A0A150GV03"/>
<dbReference type="GO" id="GO:0008821">
    <property type="term" value="F:crossover junction DNA endonuclease activity"/>
    <property type="evidence" value="ECO:0007669"/>
    <property type="project" value="TreeGrafter"/>
</dbReference>
<reference evidence="2" key="1">
    <citation type="journal article" date="2016" name="Nat. Commun.">
        <title>The Gonium pectorale genome demonstrates co-option of cell cycle regulation during the evolution of multicellularity.</title>
        <authorList>
            <person name="Hanschen E.R."/>
            <person name="Marriage T.N."/>
            <person name="Ferris P.J."/>
            <person name="Hamaji T."/>
            <person name="Toyoda A."/>
            <person name="Fujiyama A."/>
            <person name="Neme R."/>
            <person name="Noguchi H."/>
            <person name="Minakuchi Y."/>
            <person name="Suzuki M."/>
            <person name="Kawai-Toyooka H."/>
            <person name="Smith D.R."/>
            <person name="Sparks H."/>
            <person name="Anderson J."/>
            <person name="Bakaric R."/>
            <person name="Luria V."/>
            <person name="Karger A."/>
            <person name="Kirschner M.W."/>
            <person name="Durand P.M."/>
            <person name="Michod R.E."/>
            <person name="Nozaki H."/>
            <person name="Olson B.J."/>
        </authorList>
    </citation>
    <scope>NUCLEOTIDE SEQUENCE [LARGE SCALE GENOMIC DNA]</scope>
    <source>
        <strain evidence="2">NIES-2863</strain>
    </source>
</reference>
<dbReference type="PANTHER" id="PTHR20208">
    <property type="entry name" value="STRUCTURE-SPECIFIC ENDONUCLEASE SUBUNIT SLX1"/>
    <property type="match status" value="1"/>
</dbReference>
<evidence type="ECO:0000313" key="1">
    <source>
        <dbReference type="EMBL" id="KXZ53624.1"/>
    </source>
</evidence>
<dbReference type="GO" id="GO:0017108">
    <property type="term" value="F:5'-flap endonuclease activity"/>
    <property type="evidence" value="ECO:0007669"/>
    <property type="project" value="TreeGrafter"/>
</dbReference>
<sequence length="102" mass="11485">MTLVLYGFPTKIQALQFEWAWQHPLKSVIVKPIAQALGAKKLTGVRGKILLMLSMLHESPWRHFPLTLQYLAPEYAVMVKAEAIRMRSVSMPAALSPVTIDL</sequence>
<dbReference type="InterPro" id="IPR050381">
    <property type="entry name" value="SLX1_endonuclease"/>
</dbReference>
<evidence type="ECO:0000313" key="2">
    <source>
        <dbReference type="Proteomes" id="UP000075714"/>
    </source>
</evidence>
<name>A0A150GV03_GONPE</name>
<protein>
    <recommendedName>
        <fullName evidence="3">GIY-YIG domain-containing protein</fullName>
    </recommendedName>
</protein>